<reference evidence="3 4" key="1">
    <citation type="submission" date="2022-07" db="EMBL/GenBank/DDBJ databases">
        <authorList>
            <person name="Li W.-J."/>
            <person name="Deng Q.-Q."/>
        </authorList>
    </citation>
    <scope>NUCLEOTIDE SEQUENCE [LARGE SCALE GENOMIC DNA]</scope>
    <source>
        <strain evidence="3 4">SYSU M60028</strain>
    </source>
</reference>
<dbReference type="InterPro" id="IPR001466">
    <property type="entry name" value="Beta-lactam-related"/>
</dbReference>
<dbReference type="RefSeq" id="WP_254738476.1">
    <property type="nucleotide sequence ID" value="NZ_JANCLU010000002.1"/>
</dbReference>
<dbReference type="Gene3D" id="3.40.710.10">
    <property type="entry name" value="DD-peptidase/beta-lactamase superfamily"/>
    <property type="match status" value="1"/>
</dbReference>
<dbReference type="Pfam" id="PF00144">
    <property type="entry name" value="Beta-lactamase"/>
    <property type="match status" value="1"/>
</dbReference>
<dbReference type="InterPro" id="IPR050789">
    <property type="entry name" value="Diverse_Enzym_Activities"/>
</dbReference>
<dbReference type="PANTHER" id="PTHR43283">
    <property type="entry name" value="BETA-LACTAMASE-RELATED"/>
    <property type="match status" value="1"/>
</dbReference>
<dbReference type="SUPFAM" id="SSF56601">
    <property type="entry name" value="beta-lactamase/transpeptidase-like"/>
    <property type="match status" value="1"/>
</dbReference>
<protein>
    <submittedName>
        <fullName evidence="3">Beta-lactamase family protein</fullName>
    </submittedName>
</protein>
<dbReference type="EMBL" id="JANCLU010000002">
    <property type="protein sequence ID" value="MCP8937465.1"/>
    <property type="molecule type" value="Genomic_DNA"/>
</dbReference>
<organism evidence="3 4">
    <name type="scientific">Alsobacter ponti</name>
    <dbReference type="NCBI Taxonomy" id="2962936"/>
    <lineage>
        <taxon>Bacteria</taxon>
        <taxon>Pseudomonadati</taxon>
        <taxon>Pseudomonadota</taxon>
        <taxon>Alphaproteobacteria</taxon>
        <taxon>Hyphomicrobiales</taxon>
        <taxon>Alsobacteraceae</taxon>
        <taxon>Alsobacter</taxon>
    </lineage>
</organism>
<evidence type="ECO:0000259" key="2">
    <source>
        <dbReference type="Pfam" id="PF00144"/>
    </source>
</evidence>
<dbReference type="PANTHER" id="PTHR43283:SF11">
    <property type="entry name" value="BETA-LACTAMASE-RELATED DOMAIN-CONTAINING PROTEIN"/>
    <property type="match status" value="1"/>
</dbReference>
<feature type="domain" description="Beta-lactamase-related" evidence="2">
    <location>
        <begin position="21"/>
        <end position="345"/>
    </location>
</feature>
<evidence type="ECO:0000313" key="3">
    <source>
        <dbReference type="EMBL" id="MCP8937465.1"/>
    </source>
</evidence>
<sequence>MLPIVDNDSHFDRHRLGRVSALLDQAARDGVFPGAVAGVAHRGRIVYLHAAGRQQDAPEAKPEMPVDAVFDLASVTKPVSGTALLLCLEDGLLSLDDHVARYIPEFAVGDKAAIRIRHLVSHTSGIQSNPKLYHEHTSWETLLPAYLALPLAGPPGSLYLYSSINFIVIALIVERVSGMTLDKLLTQRIFAPLGMRDTMFNPPPALRPRIPATEFVEWRGEYDWGVVNDKTAQMMGGVSAHAGLFATAADLLLFGTMLLGGGTHAGVRVLSRFSTRLLLTPWTDERGARRGVCWLPGAAKVFGDLLAGQCVGHTGTTGTAMCLVPSEEMAIVLLSNRVHPSRDNDRIEALRPRVFNAIAAALTP</sequence>
<name>A0ABT1L7L4_9HYPH</name>
<dbReference type="InterPro" id="IPR012338">
    <property type="entry name" value="Beta-lactam/transpept-like"/>
</dbReference>
<keyword evidence="4" id="KW-1185">Reference proteome</keyword>
<dbReference type="Proteomes" id="UP001205890">
    <property type="component" value="Unassembled WGS sequence"/>
</dbReference>
<gene>
    <name evidence="3" type="ORF">NK718_02970</name>
</gene>
<keyword evidence="1" id="KW-0378">Hydrolase</keyword>
<proteinExistence type="predicted"/>
<evidence type="ECO:0000256" key="1">
    <source>
        <dbReference type="ARBA" id="ARBA00022801"/>
    </source>
</evidence>
<accession>A0ABT1L7L4</accession>
<evidence type="ECO:0000313" key="4">
    <source>
        <dbReference type="Proteomes" id="UP001205890"/>
    </source>
</evidence>
<comment type="caution">
    <text evidence="3">The sequence shown here is derived from an EMBL/GenBank/DDBJ whole genome shotgun (WGS) entry which is preliminary data.</text>
</comment>